<organism evidence="3 4">
    <name type="scientific">Rhodovastum atsumiense</name>
    <dbReference type="NCBI Taxonomy" id="504468"/>
    <lineage>
        <taxon>Bacteria</taxon>
        <taxon>Pseudomonadati</taxon>
        <taxon>Pseudomonadota</taxon>
        <taxon>Alphaproteobacteria</taxon>
        <taxon>Acetobacterales</taxon>
        <taxon>Acetobacteraceae</taxon>
        <taxon>Rhodovastum</taxon>
    </lineage>
</organism>
<feature type="region of interest" description="Disordered" evidence="1">
    <location>
        <begin position="372"/>
        <end position="391"/>
    </location>
</feature>
<dbReference type="Proteomes" id="UP000325255">
    <property type="component" value="Unassembled WGS sequence"/>
</dbReference>
<comment type="caution">
    <text evidence="3">The sequence shown here is derived from an EMBL/GenBank/DDBJ whole genome shotgun (WGS) entry which is preliminary data.</text>
</comment>
<dbReference type="InterPro" id="IPR038740">
    <property type="entry name" value="BioF2-like_GNAT_dom"/>
</dbReference>
<evidence type="ECO:0000313" key="4">
    <source>
        <dbReference type="Proteomes" id="UP000325255"/>
    </source>
</evidence>
<proteinExistence type="predicted"/>
<dbReference type="AlphaFoldDB" id="A0A5M6IZY5"/>
<name>A0A5M6IZY5_9PROT</name>
<dbReference type="OrthoDB" id="9808976at2"/>
<feature type="compositionally biased region" description="Basic and acidic residues" evidence="1">
    <location>
        <begin position="1"/>
        <end position="22"/>
    </location>
</feature>
<evidence type="ECO:0000313" key="3">
    <source>
        <dbReference type="EMBL" id="KAA5613831.1"/>
    </source>
</evidence>
<dbReference type="GO" id="GO:0016740">
    <property type="term" value="F:transferase activity"/>
    <property type="evidence" value="ECO:0007669"/>
    <property type="project" value="UniProtKB-KW"/>
</dbReference>
<accession>A0A5M6IZY5</accession>
<keyword evidence="3" id="KW-0808">Transferase</keyword>
<gene>
    <name evidence="3" type="ORF">F1189_03380</name>
</gene>
<protein>
    <submittedName>
        <fullName evidence="3">GNAT family N-acetyltransferase</fullName>
    </submittedName>
</protein>
<feature type="domain" description="BioF2-like acetyltransferase" evidence="2">
    <location>
        <begin position="215"/>
        <end position="351"/>
    </location>
</feature>
<sequence length="391" mass="42641">MPGGDRNDGDRHGIPALHHDGKPLAPDPPGSRRPGMVADMTRRIAASAGSPADPPLAVTALTDPTQLPDLVPDWWGLWHIAENPLPFTSPGWLVAWWRHLGGGPLCVLTVRDRSRLIAVLPMFGHEGPEGARLLPLGISVSDMFDLLVAPGRTEEAVTALAAALAGFRCYRCEFHEVPASSALCSLARRTTVQSTAPVLDVPRFASLSARAGPQRRLRRAQGIAAMADLVLDRPGSEAMESLFILHGLQWHARGEEGVLAARNLQNFHIEAARELERAGALRLHRIRHHDRTIAMLYGFHVRGRTYAYLSGTDPDYARLSLGTVLIGAAIEAAHAEGAREFDFLRGPEPYKYAWGAVDRPLLRLDLGLPARTRAPHRPPAERARSRRAVPA</sequence>
<dbReference type="SUPFAM" id="SSF55729">
    <property type="entry name" value="Acyl-CoA N-acyltransferases (Nat)"/>
    <property type="match status" value="1"/>
</dbReference>
<dbReference type="EMBL" id="VWPK01000004">
    <property type="protein sequence ID" value="KAA5613831.1"/>
    <property type="molecule type" value="Genomic_DNA"/>
</dbReference>
<keyword evidence="4" id="KW-1185">Reference proteome</keyword>
<evidence type="ECO:0000259" key="2">
    <source>
        <dbReference type="Pfam" id="PF13480"/>
    </source>
</evidence>
<feature type="region of interest" description="Disordered" evidence="1">
    <location>
        <begin position="1"/>
        <end position="36"/>
    </location>
</feature>
<evidence type="ECO:0000256" key="1">
    <source>
        <dbReference type="SAM" id="MobiDB-lite"/>
    </source>
</evidence>
<reference evidence="3 4" key="1">
    <citation type="submission" date="2019-09" db="EMBL/GenBank/DDBJ databases">
        <title>Genome sequence of Rhodovastum atsumiense, a diverse member of the Acetobacteraceae family of non-sulfur purple photosynthetic bacteria.</title>
        <authorList>
            <person name="Meyer T."/>
            <person name="Kyndt J."/>
        </authorList>
    </citation>
    <scope>NUCLEOTIDE SEQUENCE [LARGE SCALE GENOMIC DNA]</scope>
    <source>
        <strain evidence="3 4">DSM 21279</strain>
    </source>
</reference>
<dbReference type="InterPro" id="IPR016181">
    <property type="entry name" value="Acyl_CoA_acyltransferase"/>
</dbReference>
<dbReference type="Pfam" id="PF13480">
    <property type="entry name" value="Acetyltransf_6"/>
    <property type="match status" value="1"/>
</dbReference>
<dbReference type="Gene3D" id="3.40.630.30">
    <property type="match status" value="1"/>
</dbReference>